<evidence type="ECO:0000313" key="2">
    <source>
        <dbReference type="Proteomes" id="UP000178912"/>
    </source>
</evidence>
<keyword evidence="2" id="KW-1185">Reference proteome</keyword>
<gene>
    <name evidence="1" type="ORF">RAG0_01057</name>
</gene>
<organism evidence="1 2">
    <name type="scientific">Rhynchosporium agropyri</name>
    <dbReference type="NCBI Taxonomy" id="914238"/>
    <lineage>
        <taxon>Eukaryota</taxon>
        <taxon>Fungi</taxon>
        <taxon>Dikarya</taxon>
        <taxon>Ascomycota</taxon>
        <taxon>Pezizomycotina</taxon>
        <taxon>Leotiomycetes</taxon>
        <taxon>Helotiales</taxon>
        <taxon>Ploettnerulaceae</taxon>
        <taxon>Rhynchosporium</taxon>
    </lineage>
</organism>
<dbReference type="Proteomes" id="UP000178912">
    <property type="component" value="Unassembled WGS sequence"/>
</dbReference>
<accession>A0A1E1JV76</accession>
<proteinExistence type="predicted"/>
<sequence>MPRQFPSFIKRFRKTSINQLFPNNEKTTLLSEYQLSTQEEASVPIMLPIPSEESSEVTVQEFIASYLEAICRINTEEAIALSRRFRGSGIALYMMTTQEYTEMFGDTRIWSVKMRMEVHKETLKPAVQRISRVWCPSFLQMKGIF</sequence>
<dbReference type="EMBL" id="FJUX01000003">
    <property type="protein sequence ID" value="CZS89796.1"/>
    <property type="molecule type" value="Genomic_DNA"/>
</dbReference>
<reference evidence="2" key="1">
    <citation type="submission" date="2016-03" db="EMBL/GenBank/DDBJ databases">
        <authorList>
            <person name="Guldener U."/>
        </authorList>
    </citation>
    <scope>NUCLEOTIDE SEQUENCE [LARGE SCALE GENOMIC DNA]</scope>
    <source>
        <strain evidence="2">04CH-RAC-A.6.1</strain>
    </source>
</reference>
<dbReference type="AlphaFoldDB" id="A0A1E1JV76"/>
<evidence type="ECO:0000313" key="1">
    <source>
        <dbReference type="EMBL" id="CZS89796.1"/>
    </source>
</evidence>
<name>A0A1E1JV76_9HELO</name>
<protein>
    <submittedName>
        <fullName evidence="1">Uncharacterized protein</fullName>
    </submittedName>
</protein>